<dbReference type="PROSITE" id="PS50848">
    <property type="entry name" value="START"/>
    <property type="match status" value="1"/>
</dbReference>
<dbReference type="Pfam" id="PF10604">
    <property type="entry name" value="Polyketide_cyc2"/>
    <property type="match status" value="1"/>
</dbReference>
<dbReference type="PIRSF" id="PIRSF039033">
    <property type="entry name" value="START_dom"/>
    <property type="match status" value="1"/>
</dbReference>
<organism evidence="2 3">
    <name type="scientific">Congregibacter variabilis</name>
    <dbReference type="NCBI Taxonomy" id="3081200"/>
    <lineage>
        <taxon>Bacteria</taxon>
        <taxon>Pseudomonadati</taxon>
        <taxon>Pseudomonadota</taxon>
        <taxon>Gammaproteobacteria</taxon>
        <taxon>Cellvibrionales</taxon>
        <taxon>Halieaceae</taxon>
        <taxon>Congregibacter</taxon>
    </lineage>
</organism>
<accession>A0ABZ0HZR9</accession>
<name>A0ABZ0HZR9_9GAMM</name>
<gene>
    <name evidence="2" type="ORF">R0135_13205</name>
</gene>
<feature type="domain" description="START" evidence="1">
    <location>
        <begin position="19"/>
        <end position="195"/>
    </location>
</feature>
<dbReference type="EMBL" id="CP136864">
    <property type="protein sequence ID" value="WOJ92737.1"/>
    <property type="molecule type" value="Genomic_DNA"/>
</dbReference>
<dbReference type="InterPro" id="IPR019587">
    <property type="entry name" value="Polyketide_cyclase/dehydratase"/>
</dbReference>
<dbReference type="InterPro" id="IPR028347">
    <property type="entry name" value="START_dom_prot"/>
</dbReference>
<evidence type="ECO:0000313" key="3">
    <source>
        <dbReference type="Proteomes" id="UP001626537"/>
    </source>
</evidence>
<reference evidence="2 3" key="1">
    <citation type="submission" date="2023-10" db="EMBL/GenBank/DDBJ databases">
        <title>Two novel species belonging to the OM43/NOR5 clade.</title>
        <authorList>
            <person name="Park M."/>
        </authorList>
    </citation>
    <scope>NUCLEOTIDE SEQUENCE [LARGE SCALE GENOMIC DNA]</scope>
    <source>
        <strain evidence="2 3">IMCC43200</strain>
    </source>
</reference>
<keyword evidence="3" id="KW-1185">Reference proteome</keyword>
<dbReference type="Gene3D" id="3.30.530.20">
    <property type="match status" value="1"/>
</dbReference>
<dbReference type="Proteomes" id="UP001626537">
    <property type="component" value="Chromosome"/>
</dbReference>
<evidence type="ECO:0000259" key="1">
    <source>
        <dbReference type="PROSITE" id="PS50848"/>
    </source>
</evidence>
<dbReference type="RefSeq" id="WP_407347336.1">
    <property type="nucleotide sequence ID" value="NZ_CP136864.1"/>
</dbReference>
<protein>
    <submittedName>
        <fullName evidence="2">SRPBCC family protein</fullName>
    </submittedName>
</protein>
<dbReference type="SUPFAM" id="SSF55961">
    <property type="entry name" value="Bet v1-like"/>
    <property type="match status" value="1"/>
</dbReference>
<proteinExistence type="predicted"/>
<evidence type="ECO:0000313" key="2">
    <source>
        <dbReference type="EMBL" id="WOJ92737.1"/>
    </source>
</evidence>
<dbReference type="InterPro" id="IPR002913">
    <property type="entry name" value="START_lipid-bd_dom"/>
</dbReference>
<dbReference type="InterPro" id="IPR023393">
    <property type="entry name" value="START-like_dom_sf"/>
</dbReference>
<sequence>MAAVLFTVFWAGFAASSEWETQFDESGVRVDTRNVAGSDYKAFRAQARIPAEPEEVLARLQDVASYPDWFPDTLEARRLELDGDRWANYVRTDAPWPVKDRDAIYTQELQRSAKGIRIVVGVAPDTLPDSKDAVRVRAATGLWELVPDGDGTALLWEFHLEPGGNIPSGLANARVIETPRRALQMLKEYFAASARQ</sequence>